<protein>
    <submittedName>
        <fullName evidence="2">Uncharacterized protein</fullName>
    </submittedName>
</protein>
<gene>
    <name evidence="2" type="ORF">N7548_03660</name>
</gene>
<dbReference type="EMBL" id="JAOVQM010000002">
    <property type="protein sequence ID" value="MCV2231920.1"/>
    <property type="molecule type" value="Genomic_DNA"/>
</dbReference>
<keyword evidence="1" id="KW-0472">Membrane</keyword>
<feature type="transmembrane region" description="Helical" evidence="1">
    <location>
        <begin position="46"/>
        <end position="69"/>
    </location>
</feature>
<keyword evidence="1" id="KW-1133">Transmembrane helix</keyword>
<accession>A0ABT2Y5A7</accession>
<feature type="transmembrane region" description="Helical" evidence="1">
    <location>
        <begin position="12"/>
        <end position="34"/>
    </location>
</feature>
<evidence type="ECO:0000313" key="2">
    <source>
        <dbReference type="EMBL" id="MCV2231920.1"/>
    </source>
</evidence>
<name>A0ABT2Y5A7_9MOLU</name>
<dbReference type="RefSeq" id="WP_263608073.1">
    <property type="nucleotide sequence ID" value="NZ_JAOVQM010000002.1"/>
</dbReference>
<comment type="caution">
    <text evidence="2">The sequence shown here is derived from an EMBL/GenBank/DDBJ whole genome shotgun (WGS) entry which is preliminary data.</text>
</comment>
<keyword evidence="3" id="KW-1185">Reference proteome</keyword>
<reference evidence="2" key="1">
    <citation type="submission" date="2022-09" db="EMBL/GenBank/DDBJ databases">
        <title>Novel Mycoplasma species identified in domestic and wild animals.</title>
        <authorList>
            <person name="Volokhov D.V."/>
            <person name="Furtak V.A."/>
            <person name="Zagorodnyaya T.A."/>
        </authorList>
    </citation>
    <scope>NUCLEOTIDE SEQUENCE</scope>
    <source>
        <strain evidence="2">Oakley</strain>
    </source>
</reference>
<evidence type="ECO:0000256" key="1">
    <source>
        <dbReference type="SAM" id="Phobius"/>
    </source>
</evidence>
<evidence type="ECO:0000313" key="3">
    <source>
        <dbReference type="Proteomes" id="UP001177160"/>
    </source>
</evidence>
<sequence length="154" mass="18161">MSPIDRIKKEYYATLVIDLFVLIVSFMAMVWSLIDDFEVPNYDIEAMIRVFFLPFTCFFVIVVFTNFLVKLLKDFKQIRSNNYKQLVGRVVGFAKNQTETGDQINNFPKIYIRETKKTIELHVNDHVNLNQEYTFLYLEHTRIGAVKCGEIDDK</sequence>
<dbReference type="Proteomes" id="UP001177160">
    <property type="component" value="Unassembled WGS sequence"/>
</dbReference>
<keyword evidence="1" id="KW-0812">Transmembrane</keyword>
<organism evidence="2 3">
    <name type="scientific">Paracholeplasma manati</name>
    <dbReference type="NCBI Taxonomy" id="591373"/>
    <lineage>
        <taxon>Bacteria</taxon>
        <taxon>Bacillati</taxon>
        <taxon>Mycoplasmatota</taxon>
        <taxon>Mollicutes</taxon>
        <taxon>Acholeplasmatales</taxon>
        <taxon>Acholeplasmataceae</taxon>
        <taxon>Paracholeplasma</taxon>
    </lineage>
</organism>
<proteinExistence type="predicted"/>